<dbReference type="GO" id="GO:0006654">
    <property type="term" value="P:phosphatidic acid biosynthetic process"/>
    <property type="evidence" value="ECO:0007669"/>
    <property type="project" value="TreeGrafter"/>
</dbReference>
<protein>
    <recommendedName>
        <fullName evidence="4">Phospholipid/glycerol acyltransferase domain-containing protein</fullName>
    </recommendedName>
</protein>
<dbReference type="AlphaFoldDB" id="A0AA36IYL3"/>
<accession>A0AA36IYL3</accession>
<keyword evidence="3" id="KW-1133">Transmembrane helix</keyword>
<dbReference type="Pfam" id="PF01553">
    <property type="entry name" value="Acyltransferase"/>
    <property type="match status" value="1"/>
</dbReference>
<feature type="transmembrane region" description="Helical" evidence="3">
    <location>
        <begin position="6"/>
        <end position="30"/>
    </location>
</feature>
<name>A0AA36IYL3_9DINO</name>
<keyword evidence="3" id="KW-0472">Membrane</keyword>
<evidence type="ECO:0000313" key="5">
    <source>
        <dbReference type="EMBL" id="CAJ1396378.1"/>
    </source>
</evidence>
<evidence type="ECO:0000256" key="3">
    <source>
        <dbReference type="SAM" id="Phobius"/>
    </source>
</evidence>
<dbReference type="PANTHER" id="PTHR10434">
    <property type="entry name" value="1-ACYL-SN-GLYCEROL-3-PHOSPHATE ACYLTRANSFERASE"/>
    <property type="match status" value="1"/>
</dbReference>
<dbReference type="SMART" id="SM00563">
    <property type="entry name" value="PlsC"/>
    <property type="match status" value="1"/>
</dbReference>
<proteinExistence type="predicted"/>
<reference evidence="5" key="1">
    <citation type="submission" date="2023-08" db="EMBL/GenBank/DDBJ databases">
        <authorList>
            <person name="Chen Y."/>
            <person name="Shah S."/>
            <person name="Dougan E. K."/>
            <person name="Thang M."/>
            <person name="Chan C."/>
        </authorList>
    </citation>
    <scope>NUCLEOTIDE SEQUENCE</scope>
</reference>
<comment type="caution">
    <text evidence="5">The sequence shown here is derived from an EMBL/GenBank/DDBJ whole genome shotgun (WGS) entry which is preliminary data.</text>
</comment>
<dbReference type="SUPFAM" id="SSF69593">
    <property type="entry name" value="Glycerol-3-phosphate (1)-acyltransferase"/>
    <property type="match status" value="1"/>
</dbReference>
<feature type="domain" description="Phospholipid/glycerol acyltransferase" evidence="4">
    <location>
        <begin position="92"/>
        <end position="223"/>
    </location>
</feature>
<evidence type="ECO:0000256" key="1">
    <source>
        <dbReference type="ARBA" id="ARBA00022679"/>
    </source>
</evidence>
<keyword evidence="3" id="KW-0812">Transmembrane</keyword>
<feature type="transmembrane region" description="Helical" evidence="3">
    <location>
        <begin position="51"/>
        <end position="73"/>
    </location>
</feature>
<evidence type="ECO:0000259" key="4">
    <source>
        <dbReference type="SMART" id="SM00563"/>
    </source>
</evidence>
<keyword evidence="1" id="KW-0808">Transferase</keyword>
<evidence type="ECO:0000256" key="2">
    <source>
        <dbReference type="ARBA" id="ARBA00023315"/>
    </source>
</evidence>
<dbReference type="InterPro" id="IPR002123">
    <property type="entry name" value="Plipid/glycerol_acylTrfase"/>
</dbReference>
<sequence>MVVPKALGQCAFGICLVCSLFPAWLVAVVAKLISFCLPGDRRAAFERILGRLLIVLVVLCWRLLFLLCAWVRIDVFQQEGDGPFLGEPGKPAVLVMNHTSFLDAVLAPSLAPLCRSPDVRVLVANYVFDIPLLSSVMRGIGLPEVPFKGSAGDFGNMAVEKELMDVRLQAFCDHVKSGGVGAWFPEGLRNRGNPEVLQEFRAGAFAVPAQADVEIWCCAAVGCNVSWPLKALMGGCPARIGLKVFRLTDSSHAWLASQNLNSADERTKAVRLAGLAKDAMQEAIHELVAKGFSAKGAASSASVACEACDAVLHRSNRIDVQGRAGLLSSCRLGYIISLRQLVSSVGLRGLSAPTLA</sequence>
<dbReference type="Proteomes" id="UP001178507">
    <property type="component" value="Unassembled WGS sequence"/>
</dbReference>
<keyword evidence="2" id="KW-0012">Acyltransferase</keyword>
<dbReference type="PANTHER" id="PTHR10434:SF11">
    <property type="entry name" value="1-ACYL-SN-GLYCEROL-3-PHOSPHATE ACYLTRANSFERASE"/>
    <property type="match status" value="1"/>
</dbReference>
<keyword evidence="6" id="KW-1185">Reference proteome</keyword>
<organism evidence="5 6">
    <name type="scientific">Effrenium voratum</name>
    <dbReference type="NCBI Taxonomy" id="2562239"/>
    <lineage>
        <taxon>Eukaryota</taxon>
        <taxon>Sar</taxon>
        <taxon>Alveolata</taxon>
        <taxon>Dinophyceae</taxon>
        <taxon>Suessiales</taxon>
        <taxon>Symbiodiniaceae</taxon>
        <taxon>Effrenium</taxon>
    </lineage>
</organism>
<gene>
    <name evidence="5" type="ORF">EVOR1521_LOCUS20630</name>
</gene>
<evidence type="ECO:0000313" key="6">
    <source>
        <dbReference type="Proteomes" id="UP001178507"/>
    </source>
</evidence>
<dbReference type="EMBL" id="CAUJNA010003229">
    <property type="protein sequence ID" value="CAJ1396378.1"/>
    <property type="molecule type" value="Genomic_DNA"/>
</dbReference>
<dbReference type="GO" id="GO:0003841">
    <property type="term" value="F:1-acylglycerol-3-phosphate O-acyltransferase activity"/>
    <property type="evidence" value="ECO:0007669"/>
    <property type="project" value="TreeGrafter"/>
</dbReference>
<dbReference type="CDD" id="cd07989">
    <property type="entry name" value="LPLAT_AGPAT-like"/>
    <property type="match status" value="1"/>
</dbReference>